<protein>
    <submittedName>
        <fullName evidence="1">Uncharacterized protein</fullName>
    </submittedName>
</protein>
<dbReference type="Proteomes" id="UP000594607">
    <property type="component" value="Segment"/>
</dbReference>
<name>A0A7S6L105_9CAUD</name>
<evidence type="ECO:0000313" key="1">
    <source>
        <dbReference type="EMBL" id="QOC55553.1"/>
    </source>
</evidence>
<gene>
    <name evidence="1" type="ORF">JEP8_125</name>
</gene>
<accession>A0A7S6L105</accession>
<proteinExistence type="predicted"/>
<organism evidence="1 2">
    <name type="scientific">Escherichia phage JEP8</name>
    <dbReference type="NCBI Taxonomy" id="2772057"/>
    <lineage>
        <taxon>Viruses</taxon>
        <taxon>Duplodnaviria</taxon>
        <taxon>Heunggongvirae</taxon>
        <taxon>Uroviricota</taxon>
        <taxon>Caudoviricetes</taxon>
        <taxon>Pantevenvirales</taxon>
        <taxon>Straboviridae</taxon>
        <taxon>Krischvirus</taxon>
        <taxon>Krischvirus gec3s</taxon>
    </lineage>
</organism>
<sequence length="131" mass="15293">MGVSLFFYEDLIMSKKNNMMMSMAKFMEADLIKNTVQHERQREAAVIAEQGFQVIRNPPKDTVKSKYRDDLKDHEVRELVNDLRDIAIKYHGYQCLRELIAERVMDALKKIKNLLTLDRGYIIISPSKTKG</sequence>
<dbReference type="EMBL" id="MT764208">
    <property type="protein sequence ID" value="QOC55553.1"/>
    <property type="molecule type" value="Genomic_DNA"/>
</dbReference>
<reference evidence="1 2" key="1">
    <citation type="submission" date="2020-07" db="EMBL/GenBank/DDBJ databases">
        <authorList>
            <person name="Kim J."/>
            <person name="Ryu S."/>
            <person name="Jeon B."/>
        </authorList>
    </citation>
    <scope>NUCLEOTIDE SEQUENCE [LARGE SCALE GENOMIC DNA]</scope>
</reference>
<evidence type="ECO:0000313" key="2">
    <source>
        <dbReference type="Proteomes" id="UP000594607"/>
    </source>
</evidence>